<dbReference type="InterPro" id="IPR037401">
    <property type="entry name" value="SnoaL-like"/>
</dbReference>
<dbReference type="AlphaFoldDB" id="A0A9W6RUT0"/>
<reference evidence="2" key="1">
    <citation type="submission" date="2023-03" db="EMBL/GenBank/DDBJ databases">
        <title>Actinoallomurus iriomotensis NBRC 103681.</title>
        <authorList>
            <person name="Ichikawa N."/>
            <person name="Sato H."/>
            <person name="Tonouchi N."/>
        </authorList>
    </citation>
    <scope>NUCLEOTIDE SEQUENCE</scope>
    <source>
        <strain evidence="2">NBRC 103681</strain>
    </source>
</reference>
<evidence type="ECO:0000313" key="2">
    <source>
        <dbReference type="EMBL" id="GLY81944.1"/>
    </source>
</evidence>
<organism evidence="2 3">
    <name type="scientific">Actinoallomurus iriomotensis</name>
    <dbReference type="NCBI Taxonomy" id="478107"/>
    <lineage>
        <taxon>Bacteria</taxon>
        <taxon>Bacillati</taxon>
        <taxon>Actinomycetota</taxon>
        <taxon>Actinomycetes</taxon>
        <taxon>Streptosporangiales</taxon>
        <taxon>Thermomonosporaceae</taxon>
        <taxon>Actinoallomurus</taxon>
    </lineage>
</organism>
<name>A0A9W6RUT0_9ACTN</name>
<evidence type="ECO:0000313" key="3">
    <source>
        <dbReference type="Proteomes" id="UP001165135"/>
    </source>
</evidence>
<gene>
    <name evidence="2" type="ORF">Airi01_102110</name>
</gene>
<protein>
    <recommendedName>
        <fullName evidence="1">SnoaL-like domain-containing protein</fullName>
    </recommendedName>
</protein>
<feature type="domain" description="SnoaL-like" evidence="1">
    <location>
        <begin position="16"/>
        <end position="124"/>
    </location>
</feature>
<dbReference type="Gene3D" id="3.10.450.50">
    <property type="match status" value="1"/>
</dbReference>
<sequence length="158" mass="17894">MPEPLTPREVFLKLVHGVCEGRWEEVIELYAEQTHVEHPFHPFAPPPLRSLDELRAHFGANAQPGAHTGHTLRRQPAGITVHETADPEVIVAEFRYEGIVVETGEPFTIPAIFVMRVRDGKIVESRDYLDHLRSAQARGQLGEVLDAVRQHHEPAHER</sequence>
<dbReference type="RefSeq" id="WP_285637106.1">
    <property type="nucleotide sequence ID" value="NZ_BSTJ01000025.1"/>
</dbReference>
<accession>A0A9W6RUT0</accession>
<dbReference type="InterPro" id="IPR032710">
    <property type="entry name" value="NTF2-like_dom_sf"/>
</dbReference>
<comment type="caution">
    <text evidence="2">The sequence shown here is derived from an EMBL/GenBank/DDBJ whole genome shotgun (WGS) entry which is preliminary data.</text>
</comment>
<dbReference type="SUPFAM" id="SSF54427">
    <property type="entry name" value="NTF2-like"/>
    <property type="match status" value="1"/>
</dbReference>
<dbReference type="EMBL" id="BSTJ01000025">
    <property type="protein sequence ID" value="GLY81944.1"/>
    <property type="molecule type" value="Genomic_DNA"/>
</dbReference>
<proteinExistence type="predicted"/>
<dbReference type="Pfam" id="PF12680">
    <property type="entry name" value="SnoaL_2"/>
    <property type="match status" value="1"/>
</dbReference>
<dbReference type="Proteomes" id="UP001165135">
    <property type="component" value="Unassembled WGS sequence"/>
</dbReference>
<evidence type="ECO:0000259" key="1">
    <source>
        <dbReference type="Pfam" id="PF12680"/>
    </source>
</evidence>